<dbReference type="Proteomes" id="UP001558613">
    <property type="component" value="Unassembled WGS sequence"/>
</dbReference>
<protein>
    <submittedName>
        <fullName evidence="1">Uncharacterized protein</fullName>
    </submittedName>
</protein>
<organism evidence="1 2">
    <name type="scientific">Cirrhinus molitorella</name>
    <name type="common">mud carp</name>
    <dbReference type="NCBI Taxonomy" id="172907"/>
    <lineage>
        <taxon>Eukaryota</taxon>
        <taxon>Metazoa</taxon>
        <taxon>Chordata</taxon>
        <taxon>Craniata</taxon>
        <taxon>Vertebrata</taxon>
        <taxon>Euteleostomi</taxon>
        <taxon>Actinopterygii</taxon>
        <taxon>Neopterygii</taxon>
        <taxon>Teleostei</taxon>
        <taxon>Ostariophysi</taxon>
        <taxon>Cypriniformes</taxon>
        <taxon>Cyprinidae</taxon>
        <taxon>Labeoninae</taxon>
        <taxon>Labeonini</taxon>
        <taxon>Cirrhinus</taxon>
    </lineage>
</organism>
<sequence>MAKKREGAIGTGGGPAVCVCEFWRVCVSRATQYRTEKVAPLEFLKSAIIALTLDYHDLGAASSQQKQGILSQP</sequence>
<dbReference type="EMBL" id="JAYMGO010000002">
    <property type="protein sequence ID" value="KAL1279786.1"/>
    <property type="molecule type" value="Genomic_DNA"/>
</dbReference>
<comment type="caution">
    <text evidence="1">The sequence shown here is derived from an EMBL/GenBank/DDBJ whole genome shotgun (WGS) entry which is preliminary data.</text>
</comment>
<evidence type="ECO:0000313" key="2">
    <source>
        <dbReference type="Proteomes" id="UP001558613"/>
    </source>
</evidence>
<proteinExistence type="predicted"/>
<reference evidence="1 2" key="1">
    <citation type="submission" date="2023-09" db="EMBL/GenBank/DDBJ databases">
        <authorList>
            <person name="Wang M."/>
        </authorList>
    </citation>
    <scope>NUCLEOTIDE SEQUENCE [LARGE SCALE GENOMIC DNA]</scope>
    <source>
        <strain evidence="1">GT-2023</strain>
        <tissue evidence="1">Liver</tissue>
    </source>
</reference>
<gene>
    <name evidence="1" type="ORF">QQF64_014386</name>
</gene>
<keyword evidence="2" id="KW-1185">Reference proteome</keyword>
<name>A0ABR3NT77_9TELE</name>
<accession>A0ABR3NT77</accession>
<evidence type="ECO:0000313" key="1">
    <source>
        <dbReference type="EMBL" id="KAL1279786.1"/>
    </source>
</evidence>